<evidence type="ECO:0000256" key="4">
    <source>
        <dbReference type="ARBA" id="ARBA00022519"/>
    </source>
</evidence>
<evidence type="ECO:0000256" key="7">
    <source>
        <dbReference type="ARBA" id="ARBA00023136"/>
    </source>
</evidence>
<dbReference type="SUPFAM" id="SSF103473">
    <property type="entry name" value="MFS general substrate transporter"/>
    <property type="match status" value="1"/>
</dbReference>
<keyword evidence="6 8" id="KW-1133">Transmembrane helix</keyword>
<evidence type="ECO:0000256" key="1">
    <source>
        <dbReference type="ARBA" id="ARBA00004429"/>
    </source>
</evidence>
<feature type="transmembrane region" description="Helical" evidence="8">
    <location>
        <begin position="38"/>
        <end position="57"/>
    </location>
</feature>
<reference evidence="10" key="1">
    <citation type="submission" date="2018-06" db="EMBL/GenBank/DDBJ databases">
        <authorList>
            <person name="Zhirakovskaya E."/>
        </authorList>
    </citation>
    <scope>NUCLEOTIDE SEQUENCE</scope>
</reference>
<keyword evidence="4" id="KW-0997">Cell inner membrane</keyword>
<protein>
    <submittedName>
        <fullName evidence="10">Nucleoside:H+ symporter:Major facilitator superfamily</fullName>
    </submittedName>
</protein>
<dbReference type="InterPro" id="IPR026032">
    <property type="entry name" value="HcaT-like"/>
</dbReference>
<accession>A0A3B0ZSH2</accession>
<feature type="transmembrane region" description="Helical" evidence="8">
    <location>
        <begin position="263"/>
        <end position="282"/>
    </location>
</feature>
<keyword evidence="2" id="KW-0813">Transport</keyword>
<feature type="transmembrane region" description="Helical" evidence="8">
    <location>
        <begin position="7"/>
        <end position="26"/>
    </location>
</feature>
<gene>
    <name evidence="10" type="ORF">MNBD_GAMMA18-2176</name>
</gene>
<feature type="transmembrane region" description="Helical" evidence="8">
    <location>
        <begin position="350"/>
        <end position="373"/>
    </location>
</feature>
<dbReference type="PANTHER" id="PTHR23522">
    <property type="entry name" value="BLL5896 PROTEIN"/>
    <property type="match status" value="1"/>
</dbReference>
<evidence type="ECO:0000313" key="10">
    <source>
        <dbReference type="EMBL" id="VAW88979.1"/>
    </source>
</evidence>
<evidence type="ECO:0000256" key="5">
    <source>
        <dbReference type="ARBA" id="ARBA00022692"/>
    </source>
</evidence>
<comment type="subcellular location">
    <subcellularLocation>
        <location evidence="1">Cell inner membrane</location>
        <topology evidence="1">Multi-pass membrane protein</topology>
    </subcellularLocation>
</comment>
<feature type="transmembrane region" description="Helical" evidence="8">
    <location>
        <begin position="230"/>
        <end position="251"/>
    </location>
</feature>
<evidence type="ECO:0000256" key="8">
    <source>
        <dbReference type="SAM" id="Phobius"/>
    </source>
</evidence>
<dbReference type="EMBL" id="UOFP01000245">
    <property type="protein sequence ID" value="VAW88979.1"/>
    <property type="molecule type" value="Genomic_DNA"/>
</dbReference>
<evidence type="ECO:0000256" key="3">
    <source>
        <dbReference type="ARBA" id="ARBA00022475"/>
    </source>
</evidence>
<dbReference type="GO" id="GO:0005886">
    <property type="term" value="C:plasma membrane"/>
    <property type="evidence" value="ECO:0007669"/>
    <property type="project" value="UniProtKB-SubCell"/>
</dbReference>
<dbReference type="AlphaFoldDB" id="A0A3B0ZSH2"/>
<feature type="transmembrane region" description="Helical" evidence="8">
    <location>
        <begin position="154"/>
        <end position="173"/>
    </location>
</feature>
<proteinExistence type="predicted"/>
<dbReference type="PANTHER" id="PTHR23522:SF10">
    <property type="entry name" value="3-PHENYLPROPIONIC ACID TRANSPORTER-RELATED"/>
    <property type="match status" value="1"/>
</dbReference>
<dbReference type="GO" id="GO:0015528">
    <property type="term" value="F:lactose:proton symporter activity"/>
    <property type="evidence" value="ECO:0007669"/>
    <property type="project" value="TreeGrafter"/>
</dbReference>
<keyword evidence="3" id="KW-1003">Cell membrane</keyword>
<dbReference type="PIRSF" id="PIRSF004925">
    <property type="entry name" value="HcaT"/>
    <property type="match status" value="1"/>
</dbReference>
<dbReference type="Pfam" id="PF12832">
    <property type="entry name" value="MFS_1_like"/>
    <property type="match status" value="1"/>
</dbReference>
<dbReference type="InterPro" id="IPR020846">
    <property type="entry name" value="MFS_dom"/>
</dbReference>
<feature type="transmembrane region" description="Helical" evidence="8">
    <location>
        <begin position="288"/>
        <end position="311"/>
    </location>
</feature>
<evidence type="ECO:0000256" key="6">
    <source>
        <dbReference type="ARBA" id="ARBA00022989"/>
    </source>
</evidence>
<dbReference type="GO" id="GO:0030395">
    <property type="term" value="F:lactose binding"/>
    <property type="evidence" value="ECO:0007669"/>
    <property type="project" value="TreeGrafter"/>
</dbReference>
<keyword evidence="7 8" id="KW-0472">Membrane</keyword>
<dbReference type="NCBIfam" id="NF037955">
    <property type="entry name" value="mfs"/>
    <property type="match status" value="1"/>
</dbReference>
<evidence type="ECO:0000256" key="2">
    <source>
        <dbReference type="ARBA" id="ARBA00022448"/>
    </source>
</evidence>
<sequence length="376" mass="41945">MPYWRLSGFYLFYFASIGVLVPYWGPYLNRLGFSPSEIGELMAMVMATKIVSPNIWAWIADHTGRRMQIVRGGSFLAALFFAGVFFGNGYWWLMAVVFLFSFCWNACLPQFEANTLSYLGDQPHRYSAIRLWGSVGFVLAVIAVGPLLSQYGQQWMPVVMLGLMIAIWLSSLLVPERAAAHVPIGHESLRQVLLKPAVIALLLVCFLNQASHGPYYTFYTLYLEQAGYGAVSIGWLWALGVIAEVGVFMVMHRLVPRFGLRNLLLFAIFLTAVRWWMIGAFIDSLTLLIVAQLFHAASFGIYHAVAIQLIHRHFVGKHQGRGQALYTSVSFGLGGVAGALYAGYSWQSLGATASFNIAAVLSLLAFMVTWWGIRER</sequence>
<feature type="transmembrane region" description="Helical" evidence="8">
    <location>
        <begin position="69"/>
        <end position="85"/>
    </location>
</feature>
<dbReference type="PROSITE" id="PS50850">
    <property type="entry name" value="MFS"/>
    <property type="match status" value="1"/>
</dbReference>
<dbReference type="CDD" id="cd17335">
    <property type="entry name" value="MFS_MFSD6"/>
    <property type="match status" value="1"/>
</dbReference>
<keyword evidence="5 8" id="KW-0812">Transmembrane</keyword>
<feature type="transmembrane region" description="Helical" evidence="8">
    <location>
        <begin position="129"/>
        <end position="148"/>
    </location>
</feature>
<feature type="transmembrane region" description="Helical" evidence="8">
    <location>
        <begin position="323"/>
        <end position="344"/>
    </location>
</feature>
<organism evidence="10">
    <name type="scientific">hydrothermal vent metagenome</name>
    <dbReference type="NCBI Taxonomy" id="652676"/>
    <lineage>
        <taxon>unclassified sequences</taxon>
        <taxon>metagenomes</taxon>
        <taxon>ecological metagenomes</taxon>
    </lineage>
</organism>
<evidence type="ECO:0000259" key="9">
    <source>
        <dbReference type="PROSITE" id="PS50850"/>
    </source>
</evidence>
<dbReference type="InterPro" id="IPR024989">
    <property type="entry name" value="MFS_assoc_dom"/>
</dbReference>
<dbReference type="InterPro" id="IPR036259">
    <property type="entry name" value="MFS_trans_sf"/>
</dbReference>
<feature type="domain" description="Major facilitator superfamily (MFS) profile" evidence="9">
    <location>
        <begin position="197"/>
        <end position="376"/>
    </location>
</feature>
<dbReference type="Gene3D" id="1.20.1250.20">
    <property type="entry name" value="MFS general substrate transporter like domains"/>
    <property type="match status" value="2"/>
</dbReference>
<name>A0A3B0ZSH2_9ZZZZ</name>